<organism evidence="3 4">
    <name type="scientific">Paenibacillus mellifer</name>
    <dbReference type="NCBI Taxonomy" id="2937794"/>
    <lineage>
        <taxon>Bacteria</taxon>
        <taxon>Bacillati</taxon>
        <taxon>Bacillota</taxon>
        <taxon>Bacilli</taxon>
        <taxon>Bacillales</taxon>
        <taxon>Paenibacillaceae</taxon>
        <taxon>Paenibacillus</taxon>
    </lineage>
</organism>
<name>A0A9X1Y4K3_9BACL</name>
<gene>
    <name evidence="3" type="ORF">M0651_19225</name>
</gene>
<feature type="region of interest" description="Disordered" evidence="1">
    <location>
        <begin position="443"/>
        <end position="464"/>
    </location>
</feature>
<dbReference type="CDD" id="cd13585">
    <property type="entry name" value="PBP2_TMBP_like"/>
    <property type="match status" value="1"/>
</dbReference>
<accession>A0A9X1Y4K3</accession>
<dbReference type="RefSeq" id="WP_248553345.1">
    <property type="nucleotide sequence ID" value="NZ_JALPRK010000022.1"/>
</dbReference>
<feature type="compositionally biased region" description="Basic and acidic residues" evidence="1">
    <location>
        <begin position="31"/>
        <end position="42"/>
    </location>
</feature>
<feature type="region of interest" description="Disordered" evidence="1">
    <location>
        <begin position="25"/>
        <end position="48"/>
    </location>
</feature>
<dbReference type="PROSITE" id="PS51257">
    <property type="entry name" value="PROKAR_LIPOPROTEIN"/>
    <property type="match status" value="1"/>
</dbReference>
<sequence>MMKKAMLLGVNLMLILALVACGGGGSNTSNEPKESTTNEKNEGNTAAAPVQLQYWTDDRHDQEYIKEMVAKFNETNGDNIQVELTVMSENYTQSVDIAFSSNQAPDILRLKSANTEAFFKKGYLQPIDGYLTDDMKTKFSSVIIDEVNRFDGQIYSLPNTGLTLRLVYNKDLFDKAGIANPPATLQEMVDAAKKITEVGKSEGIYGFALNFKNPKQAFDRSVREILSLSGYQGLGFDLKTGQFDFAPYAQVIEYFKQMHEDGSILPGAESLDIDPLRAQFAAGKIGMYLSFSTEPGVYQDQFPTEINWAGALAPTLDGQKGTSEIVSAGTWLGMSKTSQHQDAAWKFMQFMYADDVLTTYHEKGFGISVVPSIAETAKTPDVKGMEGFLIGEKDSLWPVAPNVTPEGANYADTFFKYMLDGGDVQKTVEDLNQRYNDALAKSVEKGEVKVTPNPSFDPANPQGE</sequence>
<dbReference type="PANTHER" id="PTHR43649:SF12">
    <property type="entry name" value="DIACETYLCHITOBIOSE BINDING PROTEIN DASA"/>
    <property type="match status" value="1"/>
</dbReference>
<dbReference type="Gene3D" id="3.40.190.10">
    <property type="entry name" value="Periplasmic binding protein-like II"/>
    <property type="match status" value="1"/>
</dbReference>
<evidence type="ECO:0000256" key="2">
    <source>
        <dbReference type="SAM" id="SignalP"/>
    </source>
</evidence>
<dbReference type="Proteomes" id="UP001139534">
    <property type="component" value="Unassembled WGS sequence"/>
</dbReference>
<feature type="chain" id="PRO_5040889246" evidence="2">
    <location>
        <begin position="23"/>
        <end position="464"/>
    </location>
</feature>
<proteinExistence type="predicted"/>
<dbReference type="InterPro" id="IPR006059">
    <property type="entry name" value="SBP"/>
</dbReference>
<evidence type="ECO:0000256" key="1">
    <source>
        <dbReference type="SAM" id="MobiDB-lite"/>
    </source>
</evidence>
<evidence type="ECO:0000313" key="4">
    <source>
        <dbReference type="Proteomes" id="UP001139534"/>
    </source>
</evidence>
<dbReference type="SUPFAM" id="SSF53850">
    <property type="entry name" value="Periplasmic binding protein-like II"/>
    <property type="match status" value="1"/>
</dbReference>
<keyword evidence="4" id="KW-1185">Reference proteome</keyword>
<dbReference type="InterPro" id="IPR050490">
    <property type="entry name" value="Bact_solute-bd_prot1"/>
</dbReference>
<dbReference type="Pfam" id="PF01547">
    <property type="entry name" value="SBP_bac_1"/>
    <property type="match status" value="1"/>
</dbReference>
<keyword evidence="2" id="KW-0732">Signal</keyword>
<dbReference type="PANTHER" id="PTHR43649">
    <property type="entry name" value="ARABINOSE-BINDING PROTEIN-RELATED"/>
    <property type="match status" value="1"/>
</dbReference>
<comment type="caution">
    <text evidence="3">The sequence shown here is derived from an EMBL/GenBank/DDBJ whole genome shotgun (WGS) entry which is preliminary data.</text>
</comment>
<reference evidence="3" key="1">
    <citation type="submission" date="2022-04" db="EMBL/GenBank/DDBJ databases">
        <authorList>
            <person name="Seo M.-J."/>
        </authorList>
    </citation>
    <scope>NUCLEOTIDE SEQUENCE</scope>
    <source>
        <strain evidence="3">MBLB2552</strain>
    </source>
</reference>
<feature type="signal peptide" evidence="2">
    <location>
        <begin position="1"/>
        <end position="22"/>
    </location>
</feature>
<dbReference type="AlphaFoldDB" id="A0A9X1Y4K3"/>
<evidence type="ECO:0000313" key="3">
    <source>
        <dbReference type="EMBL" id="MCK8489308.1"/>
    </source>
</evidence>
<dbReference type="EMBL" id="JALPRK010000022">
    <property type="protein sequence ID" value="MCK8489308.1"/>
    <property type="molecule type" value="Genomic_DNA"/>
</dbReference>
<protein>
    <submittedName>
        <fullName evidence="3">Sugar ABC transporter substrate-binding protein</fullName>
    </submittedName>
</protein>